<dbReference type="GO" id="GO:0003700">
    <property type="term" value="F:DNA-binding transcription factor activity"/>
    <property type="evidence" value="ECO:0007669"/>
    <property type="project" value="InterPro"/>
</dbReference>
<dbReference type="Proteomes" id="UP001154078">
    <property type="component" value="Chromosome 3"/>
</dbReference>
<organism evidence="5 6">
    <name type="scientific">Brassicogethes aeneus</name>
    <name type="common">Rape pollen beetle</name>
    <name type="synonym">Meligethes aeneus</name>
    <dbReference type="NCBI Taxonomy" id="1431903"/>
    <lineage>
        <taxon>Eukaryota</taxon>
        <taxon>Metazoa</taxon>
        <taxon>Ecdysozoa</taxon>
        <taxon>Arthropoda</taxon>
        <taxon>Hexapoda</taxon>
        <taxon>Insecta</taxon>
        <taxon>Pterygota</taxon>
        <taxon>Neoptera</taxon>
        <taxon>Endopterygota</taxon>
        <taxon>Coleoptera</taxon>
        <taxon>Polyphaga</taxon>
        <taxon>Cucujiformia</taxon>
        <taxon>Nitidulidae</taxon>
        <taxon>Meligethinae</taxon>
        <taxon>Brassicogethes</taxon>
    </lineage>
</organism>
<evidence type="ECO:0000256" key="2">
    <source>
        <dbReference type="PROSITE-ProRule" id="PRU00089"/>
    </source>
</evidence>
<feature type="DNA-binding region" description="Fork-head" evidence="2">
    <location>
        <begin position="90"/>
        <end position="150"/>
    </location>
</feature>
<evidence type="ECO:0000313" key="6">
    <source>
        <dbReference type="Proteomes" id="UP001154078"/>
    </source>
</evidence>
<comment type="subcellular location">
    <subcellularLocation>
        <location evidence="2">Nucleus</location>
    </subcellularLocation>
</comment>
<dbReference type="PANTHER" id="PTHR46601:SF1">
    <property type="entry name" value="ADF-H DOMAIN-CONTAINING PROTEIN"/>
    <property type="match status" value="1"/>
</dbReference>
<sequence>MGGRIEKKTLTKELTQLFISMNLNMNMEPLAEVDGFEPQTRARSNTWPLPRPENYVEPTDETGNKCSGLPAPLSSSGVPTKKNSSRRNAWGNLSYADLITQAITTSPDKRLTLSQIYEWMVQNVPYFKDKGDSNSSAGWKIAMAKKKSINAADEKRREQVRLNMKRMRERIKGDAAKHEEYKRKERERYNQRKESGKIKSISDMSETQKDFADELCKSMCCNNELKEECLSRICENCKNIELDVNEYDSNLQITYKSWYVKKEKVIIKNKEKNCQKTNKDKITTCGELVASLKQNIPKYMLHFRNIIHQYNFFNKIKTDLTNDTVIIHMDFSENYQCKYSQEVQSAHFGGSKPQVSLHTVVIYYLCPESNSVRPISCCSISDNLRHDSIAIYAHLQPIFTKVRQLVPHVKIVHFQSDGPSTQYRNKKMFNILANHISKDLKAEKVYWHFSESGHGKGAPDGIGAAVKQLADALVARGSDIPNFESLVDILAVHKKKIQIYPATAKNISDFDNIVPDTIRPFKETFGAVPLANGIKW</sequence>
<accession>A0A9P0B130</accession>
<keyword evidence="6" id="KW-1185">Reference proteome</keyword>
<feature type="compositionally biased region" description="Polar residues" evidence="3">
    <location>
        <begin position="73"/>
        <end position="82"/>
    </location>
</feature>
<feature type="compositionally biased region" description="Basic and acidic residues" evidence="3">
    <location>
        <begin position="175"/>
        <end position="197"/>
    </location>
</feature>
<name>A0A9P0B130_BRAAE</name>
<evidence type="ECO:0000259" key="4">
    <source>
        <dbReference type="PROSITE" id="PS50039"/>
    </source>
</evidence>
<dbReference type="OrthoDB" id="5954824at2759"/>
<evidence type="ECO:0000256" key="1">
    <source>
        <dbReference type="ARBA" id="ARBA00023125"/>
    </source>
</evidence>
<dbReference type="GO" id="GO:0005634">
    <property type="term" value="C:nucleus"/>
    <property type="evidence" value="ECO:0007669"/>
    <property type="project" value="UniProtKB-SubCell"/>
</dbReference>
<dbReference type="EMBL" id="OV121134">
    <property type="protein sequence ID" value="CAH0552477.1"/>
    <property type="molecule type" value="Genomic_DNA"/>
</dbReference>
<dbReference type="Pfam" id="PF00250">
    <property type="entry name" value="Forkhead"/>
    <property type="match status" value="1"/>
</dbReference>
<evidence type="ECO:0000313" key="5">
    <source>
        <dbReference type="EMBL" id="CAH0552477.1"/>
    </source>
</evidence>
<dbReference type="AlphaFoldDB" id="A0A9P0B130"/>
<feature type="region of interest" description="Disordered" evidence="3">
    <location>
        <begin position="41"/>
        <end position="87"/>
    </location>
</feature>
<dbReference type="InterPro" id="IPR036390">
    <property type="entry name" value="WH_DNA-bd_sf"/>
</dbReference>
<evidence type="ECO:0000256" key="3">
    <source>
        <dbReference type="SAM" id="MobiDB-lite"/>
    </source>
</evidence>
<dbReference type="InterPro" id="IPR036388">
    <property type="entry name" value="WH-like_DNA-bd_sf"/>
</dbReference>
<proteinExistence type="predicted"/>
<dbReference type="InterPro" id="IPR001766">
    <property type="entry name" value="Fork_head_dom"/>
</dbReference>
<dbReference type="GO" id="GO:0043565">
    <property type="term" value="F:sequence-specific DNA binding"/>
    <property type="evidence" value="ECO:0007669"/>
    <property type="project" value="InterPro"/>
</dbReference>
<feature type="region of interest" description="Disordered" evidence="3">
    <location>
        <begin position="175"/>
        <end position="202"/>
    </location>
</feature>
<feature type="domain" description="Fork-head" evidence="4">
    <location>
        <begin position="90"/>
        <end position="150"/>
    </location>
</feature>
<keyword evidence="2" id="KW-0539">Nucleus</keyword>
<keyword evidence="1 2" id="KW-0238">DNA-binding</keyword>
<gene>
    <name evidence="5" type="ORF">MELIAE_LOCUS4690</name>
</gene>
<dbReference type="SUPFAM" id="SSF46785">
    <property type="entry name" value="Winged helix' DNA-binding domain"/>
    <property type="match status" value="1"/>
</dbReference>
<dbReference type="PANTHER" id="PTHR46601">
    <property type="entry name" value="ULP_PROTEASE DOMAIN-CONTAINING PROTEIN"/>
    <property type="match status" value="1"/>
</dbReference>
<dbReference type="SMART" id="SM00339">
    <property type="entry name" value="FH"/>
    <property type="match status" value="1"/>
</dbReference>
<reference evidence="5" key="1">
    <citation type="submission" date="2021-12" db="EMBL/GenBank/DDBJ databases">
        <authorList>
            <person name="King R."/>
        </authorList>
    </citation>
    <scope>NUCLEOTIDE SEQUENCE</scope>
</reference>
<dbReference type="Gene3D" id="1.10.10.10">
    <property type="entry name" value="Winged helix-like DNA-binding domain superfamily/Winged helix DNA-binding domain"/>
    <property type="match status" value="1"/>
</dbReference>
<protein>
    <recommendedName>
        <fullName evidence="4">Fork-head domain-containing protein</fullName>
    </recommendedName>
</protein>
<dbReference type="PROSITE" id="PS50039">
    <property type="entry name" value="FORK_HEAD_3"/>
    <property type="match status" value="1"/>
</dbReference>